<dbReference type="Proteomes" id="UP000256748">
    <property type="component" value="Unassembled WGS sequence"/>
</dbReference>
<dbReference type="EMBL" id="NAOO01000045">
    <property type="protein sequence ID" value="RFB82513.1"/>
    <property type="molecule type" value="Genomic_DNA"/>
</dbReference>
<sequence>MNGISKTLNDMTLVERSSLLDTVANALEATAEEAEDAGDARFVANSICIANTIRGLSGELAPRELRAAELLLEQGIMLVHQFSTRMKPGGEVH</sequence>
<reference evidence="1 2" key="1">
    <citation type="submission" date="2017-03" db="EMBL/GenBank/DDBJ databases">
        <title>Genome analysis of Rhizobial strains effectives or ineffectives for nitrogen fixation isolated from bean seeds.</title>
        <authorList>
            <person name="Peralta H."/>
            <person name="Aguilar-Vera A."/>
            <person name="Mora Y."/>
            <person name="Vargas-Lagunas C."/>
            <person name="Girard L."/>
            <person name="Mora J."/>
        </authorList>
    </citation>
    <scope>NUCLEOTIDE SEQUENCE [LARGE SCALE GENOMIC DNA]</scope>
    <source>
        <strain evidence="1 2">CCGM5</strain>
    </source>
</reference>
<comment type="caution">
    <text evidence="1">The sequence shown here is derived from an EMBL/GenBank/DDBJ whole genome shotgun (WGS) entry which is preliminary data.</text>
</comment>
<evidence type="ECO:0000313" key="1">
    <source>
        <dbReference type="EMBL" id="RFB82513.1"/>
    </source>
</evidence>
<gene>
    <name evidence="1" type="ORF">B5K10_32740</name>
</gene>
<dbReference type="AlphaFoldDB" id="A0A3E1AZA3"/>
<protein>
    <submittedName>
        <fullName evidence="1">Uncharacterized protein</fullName>
    </submittedName>
</protein>
<proteinExistence type="predicted"/>
<dbReference type="RefSeq" id="WP_116276683.1">
    <property type="nucleotide sequence ID" value="NZ_KZ859531.1"/>
</dbReference>
<organism evidence="1 2">
    <name type="scientific">Rhizobium leguminosarum bv. trifolii</name>
    <dbReference type="NCBI Taxonomy" id="386"/>
    <lineage>
        <taxon>Bacteria</taxon>
        <taxon>Pseudomonadati</taxon>
        <taxon>Pseudomonadota</taxon>
        <taxon>Alphaproteobacteria</taxon>
        <taxon>Hyphomicrobiales</taxon>
        <taxon>Rhizobiaceae</taxon>
        <taxon>Rhizobium/Agrobacterium group</taxon>
        <taxon>Rhizobium</taxon>
    </lineage>
</organism>
<evidence type="ECO:0000313" key="2">
    <source>
        <dbReference type="Proteomes" id="UP000256748"/>
    </source>
</evidence>
<name>A0A3E1AZA3_RHILT</name>
<accession>A0A3E1AZA3</accession>